<dbReference type="EMBL" id="NVSR01000173">
    <property type="protein sequence ID" value="PCI21816.1"/>
    <property type="molecule type" value="Genomic_DNA"/>
</dbReference>
<proteinExistence type="predicted"/>
<name>A0A2A4SKC9_9DELT</name>
<dbReference type="AlphaFoldDB" id="A0A2A4SKC9"/>
<accession>A0A2A4SKC9</accession>
<sequence>MHALIQGSTGMGKTLLMRKVMDMIPEGKSHIWTRITDKSLYHAGRQYEHSSTAIEDWDGLSEEVQYVFREFQSGHILRSSTTEKLPDGRMSSKEIIAYGPISSLICTTQGAIYEDNMSRCFLTAIDESKEQSEKIVAYQNKKMRGEIDSKAEDKATHLIQNMIHVLEPLDVVNPYAGQVYLPQEVHKIRRLNQLYLVFVQQVAWWHQLQRPRDEQGRIIATLEDLQMACNLLFETIVLKVDELDGSLRQFFERLKEYLTNQGQERFGRREIRQGLKVSKSSVQRYLKDLEDLEYVRLINVNKYQGFQYKIVFWDDYQALRSKLKSHLSEQISKLSDPKRPNG</sequence>
<reference evidence="2" key="1">
    <citation type="submission" date="2017-08" db="EMBL/GenBank/DDBJ databases">
        <title>A dynamic microbial community with high functional redundancy inhabits the cold, oxic subseafloor aquifer.</title>
        <authorList>
            <person name="Tully B.J."/>
            <person name="Wheat C.G."/>
            <person name="Glazer B.T."/>
            <person name="Huber J.A."/>
        </authorList>
    </citation>
    <scope>NUCLEOTIDE SEQUENCE [LARGE SCALE GENOMIC DNA]</scope>
</reference>
<protein>
    <submittedName>
        <fullName evidence="1">Uncharacterized protein</fullName>
    </submittedName>
</protein>
<gene>
    <name evidence="1" type="ORF">COB67_13795</name>
</gene>
<organism evidence="1 2">
    <name type="scientific">SAR324 cluster bacterium</name>
    <dbReference type="NCBI Taxonomy" id="2024889"/>
    <lineage>
        <taxon>Bacteria</taxon>
        <taxon>Deltaproteobacteria</taxon>
        <taxon>SAR324 cluster</taxon>
    </lineage>
</organism>
<evidence type="ECO:0000313" key="1">
    <source>
        <dbReference type="EMBL" id="PCI21816.1"/>
    </source>
</evidence>
<comment type="caution">
    <text evidence="1">The sequence shown here is derived from an EMBL/GenBank/DDBJ whole genome shotgun (WGS) entry which is preliminary data.</text>
</comment>
<evidence type="ECO:0000313" key="2">
    <source>
        <dbReference type="Proteomes" id="UP000218113"/>
    </source>
</evidence>
<dbReference type="Proteomes" id="UP000218113">
    <property type="component" value="Unassembled WGS sequence"/>
</dbReference>